<proteinExistence type="predicted"/>
<sequence>MPSETAASSSSTPSPAAATTAAPVVEAGSIEGDPWTTATEAALEEPRLASRLLVTCSHAEAEVDDYPIRMEISDDPPSRYSWLSQPDFAIYHTPQVHHDAGWASAPYTSRNFMRKCLPPKRTRTSAHFVTRMVLSVLRERNLPAPMVALVAQRFIDIHGRPISAKTVRRRLKASELISTKPATGPRLLRMHRVLFYVYLA</sequence>
<feature type="compositionally biased region" description="Low complexity" evidence="1">
    <location>
        <begin position="1"/>
        <end position="27"/>
    </location>
</feature>
<protein>
    <submittedName>
        <fullName evidence="2">Uncharacterized protein</fullName>
    </submittedName>
</protein>
<organism evidence="2 3">
    <name type="scientific">Periplaneta americana</name>
    <name type="common">American cockroach</name>
    <name type="synonym">Blatta americana</name>
    <dbReference type="NCBI Taxonomy" id="6978"/>
    <lineage>
        <taxon>Eukaryota</taxon>
        <taxon>Metazoa</taxon>
        <taxon>Ecdysozoa</taxon>
        <taxon>Arthropoda</taxon>
        <taxon>Hexapoda</taxon>
        <taxon>Insecta</taxon>
        <taxon>Pterygota</taxon>
        <taxon>Neoptera</taxon>
        <taxon>Polyneoptera</taxon>
        <taxon>Dictyoptera</taxon>
        <taxon>Blattodea</taxon>
        <taxon>Blattoidea</taxon>
        <taxon>Blattidae</taxon>
        <taxon>Blattinae</taxon>
        <taxon>Periplaneta</taxon>
    </lineage>
</organism>
<evidence type="ECO:0000313" key="3">
    <source>
        <dbReference type="Proteomes" id="UP001148838"/>
    </source>
</evidence>
<dbReference type="Proteomes" id="UP001148838">
    <property type="component" value="Unassembled WGS sequence"/>
</dbReference>
<accession>A0ABQ8TVV1</accession>
<gene>
    <name evidence="2" type="ORF">ANN_00814</name>
</gene>
<feature type="region of interest" description="Disordered" evidence="1">
    <location>
        <begin position="1"/>
        <end position="29"/>
    </location>
</feature>
<keyword evidence="3" id="KW-1185">Reference proteome</keyword>
<reference evidence="2 3" key="1">
    <citation type="journal article" date="2022" name="Allergy">
        <title>Genome assembly and annotation of Periplaneta americana reveal a comprehensive cockroach allergen profile.</title>
        <authorList>
            <person name="Wang L."/>
            <person name="Xiong Q."/>
            <person name="Saelim N."/>
            <person name="Wang L."/>
            <person name="Nong W."/>
            <person name="Wan A.T."/>
            <person name="Shi M."/>
            <person name="Liu X."/>
            <person name="Cao Q."/>
            <person name="Hui J.H.L."/>
            <person name="Sookrung N."/>
            <person name="Leung T.F."/>
            <person name="Tungtrongchitr A."/>
            <person name="Tsui S.K.W."/>
        </authorList>
    </citation>
    <scope>NUCLEOTIDE SEQUENCE [LARGE SCALE GENOMIC DNA]</scope>
    <source>
        <strain evidence="2">PWHHKU_190912</strain>
    </source>
</reference>
<evidence type="ECO:0000313" key="2">
    <source>
        <dbReference type="EMBL" id="KAJ4449415.1"/>
    </source>
</evidence>
<dbReference type="EMBL" id="JAJSOF020000003">
    <property type="protein sequence ID" value="KAJ4449415.1"/>
    <property type="molecule type" value="Genomic_DNA"/>
</dbReference>
<comment type="caution">
    <text evidence="2">The sequence shown here is derived from an EMBL/GenBank/DDBJ whole genome shotgun (WGS) entry which is preliminary data.</text>
</comment>
<name>A0ABQ8TVV1_PERAM</name>
<evidence type="ECO:0000256" key="1">
    <source>
        <dbReference type="SAM" id="MobiDB-lite"/>
    </source>
</evidence>